<dbReference type="InParanoid" id="W3WZJ4"/>
<evidence type="ECO:0000259" key="1">
    <source>
        <dbReference type="Pfam" id="PF00117"/>
    </source>
</evidence>
<dbReference type="InterPro" id="IPR017926">
    <property type="entry name" value="GATASE"/>
</dbReference>
<sequence>MAISEDQRRARRPGVMHVAVLECETLPDAIVEARGNFANIFNQWLQTGVNKVNYKRPPQRRTSIEVTRWPVVHGVYPSDITKVDAFIITGSICSAYDDYPWIRALEEFVRVVYDTHPHIKFFGGCFGHQLLARVFLGEHGVKVVGADYGWENGVHDVNLTPQFVSQFPFLQGQTMRYQFLHSDEVVTTQPLPRGWLSVGSSDMCKNQGLYQPGRVLTYQGHPEFDRRILYYFTDFLGSTGTIDNDVYETSLKLIDRDSTSQLAAEVVVRFLEI</sequence>
<dbReference type="InterPro" id="IPR044992">
    <property type="entry name" value="ChyE-like"/>
</dbReference>
<dbReference type="KEGG" id="pfy:PFICI_10363"/>
<dbReference type="EMBL" id="KI912115">
    <property type="protein sequence ID" value="ETS78301.1"/>
    <property type="molecule type" value="Genomic_DNA"/>
</dbReference>
<dbReference type="OrthoDB" id="1669814at2759"/>
<dbReference type="OMA" id="MEQDCAD"/>
<accession>W3WZJ4</accession>
<dbReference type="Pfam" id="PF00117">
    <property type="entry name" value="GATase"/>
    <property type="match status" value="1"/>
</dbReference>
<reference evidence="3" key="1">
    <citation type="journal article" date="2015" name="BMC Genomics">
        <title>Genomic and transcriptomic analysis of the endophytic fungus Pestalotiopsis fici reveals its lifestyle and high potential for synthesis of natural products.</title>
        <authorList>
            <person name="Wang X."/>
            <person name="Zhang X."/>
            <person name="Liu L."/>
            <person name="Xiang M."/>
            <person name="Wang W."/>
            <person name="Sun X."/>
            <person name="Che Y."/>
            <person name="Guo L."/>
            <person name="Liu G."/>
            <person name="Guo L."/>
            <person name="Wang C."/>
            <person name="Yin W.B."/>
            <person name="Stadler M."/>
            <person name="Zhang X."/>
            <person name="Liu X."/>
        </authorList>
    </citation>
    <scope>NUCLEOTIDE SEQUENCE [LARGE SCALE GENOMIC DNA]</scope>
    <source>
        <strain evidence="3">W106-1 / CGMCC3.15140</strain>
    </source>
</reference>
<dbReference type="PANTHER" id="PTHR42695:SF6">
    <property type="entry name" value="GLUTAMINE AMIDOTRANSFERASE DOMAIN-CONTAINING PROTEIN"/>
    <property type="match status" value="1"/>
</dbReference>
<dbReference type="CDD" id="cd01741">
    <property type="entry name" value="GATase1_1"/>
    <property type="match status" value="1"/>
</dbReference>
<proteinExistence type="predicted"/>
<feature type="domain" description="Glutamine amidotransferase" evidence="1">
    <location>
        <begin position="80"/>
        <end position="225"/>
    </location>
</feature>
<dbReference type="SUPFAM" id="SSF52317">
    <property type="entry name" value="Class I glutamine amidotransferase-like"/>
    <property type="match status" value="1"/>
</dbReference>
<dbReference type="GO" id="GO:0005634">
    <property type="term" value="C:nucleus"/>
    <property type="evidence" value="ECO:0007669"/>
    <property type="project" value="TreeGrafter"/>
</dbReference>
<dbReference type="HOGENOM" id="CLU_054974_0_2_1"/>
<keyword evidence="3" id="KW-1185">Reference proteome</keyword>
<gene>
    <name evidence="2" type="ORF">PFICI_10363</name>
</gene>
<dbReference type="PANTHER" id="PTHR42695">
    <property type="entry name" value="GLUTAMINE AMIDOTRANSFERASE YLR126C-RELATED"/>
    <property type="match status" value="1"/>
</dbReference>
<evidence type="ECO:0000313" key="3">
    <source>
        <dbReference type="Proteomes" id="UP000030651"/>
    </source>
</evidence>
<dbReference type="GO" id="GO:0005829">
    <property type="term" value="C:cytosol"/>
    <property type="evidence" value="ECO:0007669"/>
    <property type="project" value="TreeGrafter"/>
</dbReference>
<dbReference type="AlphaFoldDB" id="W3WZJ4"/>
<organism evidence="2 3">
    <name type="scientific">Pestalotiopsis fici (strain W106-1 / CGMCC3.15140)</name>
    <dbReference type="NCBI Taxonomy" id="1229662"/>
    <lineage>
        <taxon>Eukaryota</taxon>
        <taxon>Fungi</taxon>
        <taxon>Dikarya</taxon>
        <taxon>Ascomycota</taxon>
        <taxon>Pezizomycotina</taxon>
        <taxon>Sordariomycetes</taxon>
        <taxon>Xylariomycetidae</taxon>
        <taxon>Amphisphaeriales</taxon>
        <taxon>Sporocadaceae</taxon>
        <taxon>Pestalotiopsis</taxon>
    </lineage>
</organism>
<evidence type="ECO:0000313" key="2">
    <source>
        <dbReference type="EMBL" id="ETS78301.1"/>
    </source>
</evidence>
<dbReference type="InterPro" id="IPR029062">
    <property type="entry name" value="Class_I_gatase-like"/>
</dbReference>
<dbReference type="eggNOG" id="KOG3179">
    <property type="taxonomic scope" value="Eukaryota"/>
</dbReference>
<name>W3WZJ4_PESFW</name>
<dbReference type="Proteomes" id="UP000030651">
    <property type="component" value="Unassembled WGS sequence"/>
</dbReference>
<protein>
    <recommendedName>
        <fullName evidence="1">Glutamine amidotransferase domain-containing protein</fullName>
    </recommendedName>
</protein>
<dbReference type="PROSITE" id="PS51273">
    <property type="entry name" value="GATASE_TYPE_1"/>
    <property type="match status" value="1"/>
</dbReference>
<dbReference type="GeneID" id="19275376"/>
<dbReference type="STRING" id="1229662.W3WZJ4"/>
<dbReference type="Gene3D" id="3.40.50.880">
    <property type="match status" value="1"/>
</dbReference>
<dbReference type="RefSeq" id="XP_007837135.1">
    <property type="nucleotide sequence ID" value="XM_007838944.1"/>
</dbReference>